<dbReference type="InterPro" id="IPR003838">
    <property type="entry name" value="ABC3_permease_C"/>
</dbReference>
<evidence type="ECO:0000256" key="6">
    <source>
        <dbReference type="PIRNR" id="PIRNR018968"/>
    </source>
</evidence>
<evidence type="ECO:0000256" key="1">
    <source>
        <dbReference type="ARBA" id="ARBA00004651"/>
    </source>
</evidence>
<evidence type="ECO:0000313" key="9">
    <source>
        <dbReference type="Proteomes" id="UP001236415"/>
    </source>
</evidence>
<dbReference type="PANTHER" id="PTHR46795">
    <property type="entry name" value="ABC TRANSPORTER PERMEASE-RELATED-RELATED"/>
    <property type="match status" value="1"/>
</dbReference>
<evidence type="ECO:0000313" key="8">
    <source>
        <dbReference type="EMBL" id="WIV19141.1"/>
    </source>
</evidence>
<dbReference type="InterPro" id="IPR052536">
    <property type="entry name" value="ABC-4_Integral_Memb_Prot"/>
</dbReference>
<comment type="similarity">
    <text evidence="6">Belongs to the ABC-4 integral membrane protein family.</text>
</comment>
<accession>A0ABY8X3V9</accession>
<feature type="transmembrane region" description="Helical" evidence="6">
    <location>
        <begin position="18"/>
        <end position="35"/>
    </location>
</feature>
<keyword evidence="2 6" id="KW-1003">Cell membrane</keyword>
<comment type="subcellular location">
    <subcellularLocation>
        <location evidence="1 6">Cell membrane</location>
        <topology evidence="1 6">Multi-pass membrane protein</topology>
    </subcellularLocation>
</comment>
<dbReference type="Proteomes" id="UP001236415">
    <property type="component" value="Chromosome"/>
</dbReference>
<evidence type="ECO:0000256" key="5">
    <source>
        <dbReference type="ARBA" id="ARBA00023136"/>
    </source>
</evidence>
<feature type="transmembrane region" description="Helical" evidence="6">
    <location>
        <begin position="290"/>
        <end position="314"/>
    </location>
</feature>
<sequence>MNLNYLIFRNLKKNIKNYYLYVFALIFSVALYFSFVTLQYDPAMDEAAGSVKGGAAIGAASVLLVAIVAIFLLYANTIFIKRRSKEIGLFQLIGLTKGKIFQILSAENLILYFGSMVVGIASGFAVSRLVLMILFKILQVDEIAKLRFSTEALSQTIMVFAAIYLLIMVMNYLFIKRQSILSLFRVTSSTQQRVQKMSVWEIIMGLLGLALIIIGYYVSSQLFGGKFTEMNQLMIGMLFILASVIIGTYLFYKGSVSFIFNLIRKHRKGYLSISEVLSLSSIMFRMKSNALLLTIITTVSALAIGLLSLSYISYYSADSTAKNSVPNDFSFSTVETKDKFLTELTNQQIAYKETFREPVMLKFDISHILIGDNTISSSLKDSFVIPVISKSQAGSIDVKPGEVQFAGYTGAISSFMTLKDKGEVTLLGPTKSQTLQLTGMNEESLLSYYYSGGMPTAIVDDSVYEEFREEYDSEYQSEYNSAYYGIDITDRSKLSAANDIFHAQGFDSQSSSHLGLSQLDMKLAQIENMGLIMFIVGFLGLTFLITSGCILYFKQMDESEEERQNYTILRKLGFTQGNLLRGIQYKQLFNFGIPLMVGLCHSYFAVKSGWFFFGTEMLTPMILVMVVYTVLYSIFGILSVLYYKKVIKESL</sequence>
<keyword evidence="5 6" id="KW-0472">Membrane</keyword>
<evidence type="ECO:0000256" key="4">
    <source>
        <dbReference type="ARBA" id="ARBA00022989"/>
    </source>
</evidence>
<proteinExistence type="inferred from homology"/>
<feature type="transmembrane region" description="Helical" evidence="6">
    <location>
        <begin position="230"/>
        <end position="252"/>
    </location>
</feature>
<feature type="transmembrane region" description="Helical" evidence="6">
    <location>
        <begin position="155"/>
        <end position="175"/>
    </location>
</feature>
<evidence type="ECO:0000256" key="2">
    <source>
        <dbReference type="ARBA" id="ARBA00022475"/>
    </source>
</evidence>
<organism evidence="8 9">
    <name type="scientific">Paenibacillus polygoni</name>
    <dbReference type="NCBI Taxonomy" id="3050112"/>
    <lineage>
        <taxon>Bacteria</taxon>
        <taxon>Bacillati</taxon>
        <taxon>Bacillota</taxon>
        <taxon>Bacilli</taxon>
        <taxon>Bacillales</taxon>
        <taxon>Paenibacillaceae</taxon>
        <taxon>Paenibacillus</taxon>
    </lineage>
</organism>
<feature type="transmembrane region" description="Helical" evidence="6">
    <location>
        <begin position="531"/>
        <end position="553"/>
    </location>
</feature>
<keyword evidence="6" id="KW-0813">Transport</keyword>
<feature type="transmembrane region" description="Helical" evidence="6">
    <location>
        <begin position="55"/>
        <end position="75"/>
    </location>
</feature>
<feature type="transmembrane region" description="Helical" evidence="6">
    <location>
        <begin position="618"/>
        <end position="643"/>
    </location>
</feature>
<feature type="domain" description="ABC3 transporter permease C-terminal" evidence="7">
    <location>
        <begin position="59"/>
        <end position="179"/>
    </location>
</feature>
<keyword evidence="3 6" id="KW-0812">Transmembrane</keyword>
<dbReference type="RefSeq" id="WP_285745057.1">
    <property type="nucleotide sequence ID" value="NZ_CP127162.1"/>
</dbReference>
<dbReference type="Pfam" id="PF02687">
    <property type="entry name" value="FtsX"/>
    <property type="match status" value="1"/>
</dbReference>
<dbReference type="PIRSF" id="PIRSF018968">
    <property type="entry name" value="ABC_permease_BceB"/>
    <property type="match status" value="1"/>
</dbReference>
<dbReference type="PANTHER" id="PTHR46795:SF3">
    <property type="entry name" value="ABC TRANSPORTER PERMEASE"/>
    <property type="match status" value="1"/>
</dbReference>
<keyword evidence="4 6" id="KW-1133">Transmembrane helix</keyword>
<keyword evidence="9" id="KW-1185">Reference proteome</keyword>
<dbReference type="InterPro" id="IPR027022">
    <property type="entry name" value="ABC_permease_BceB-typ"/>
</dbReference>
<evidence type="ECO:0000259" key="7">
    <source>
        <dbReference type="Pfam" id="PF02687"/>
    </source>
</evidence>
<evidence type="ECO:0000256" key="3">
    <source>
        <dbReference type="ARBA" id="ARBA00022692"/>
    </source>
</evidence>
<feature type="transmembrane region" description="Helical" evidence="6">
    <location>
        <begin position="588"/>
        <end position="606"/>
    </location>
</feature>
<name>A0ABY8X3V9_9BACL</name>
<dbReference type="EMBL" id="CP127162">
    <property type="protein sequence ID" value="WIV19141.1"/>
    <property type="molecule type" value="Genomic_DNA"/>
</dbReference>
<reference evidence="8 9" key="1">
    <citation type="submission" date="2023-06" db="EMBL/GenBank/DDBJ databases">
        <title>Paenibacillus polygonum sp. nov., an endophytic bacterium, isolated from Polygonum lapathifolium L. in Nanji Wetland National Nature Reserve, South of Poyang Lake, Jiangxi Province, China.</title>
        <authorList>
            <person name="Yu Z."/>
        </authorList>
    </citation>
    <scope>NUCLEOTIDE SEQUENCE [LARGE SCALE GENOMIC DNA]</scope>
    <source>
        <strain evidence="8 9">C31</strain>
    </source>
</reference>
<feature type="transmembrane region" description="Helical" evidence="6">
    <location>
        <begin position="199"/>
        <end position="218"/>
    </location>
</feature>
<protein>
    <submittedName>
        <fullName evidence="8">Bacitracin ABC transporter permease</fullName>
    </submittedName>
</protein>
<feature type="transmembrane region" description="Helical" evidence="6">
    <location>
        <begin position="109"/>
        <end position="135"/>
    </location>
</feature>
<gene>
    <name evidence="8" type="ORF">QPK24_22985</name>
</gene>